<dbReference type="InterPro" id="IPR011709">
    <property type="entry name" value="DEAD-box_helicase_OB_fold"/>
</dbReference>
<dbReference type="InterPro" id="IPR002464">
    <property type="entry name" value="DNA/RNA_helicase_DEAH_CS"/>
</dbReference>
<dbReference type="EC" id="3.6.4.13" evidence="2"/>
<dbReference type="FunFam" id="3.40.50.300:FF:000500">
    <property type="entry name" value="ATP-dependent RNA helicase DHX29"/>
    <property type="match status" value="1"/>
</dbReference>
<protein>
    <recommendedName>
        <fullName evidence="2">RNA helicase</fullName>
        <ecNumber evidence="2">3.6.4.13</ecNumber>
    </recommendedName>
</protein>
<keyword evidence="9" id="KW-0694">RNA-binding</keyword>
<feature type="coiled-coil region" evidence="12">
    <location>
        <begin position="348"/>
        <end position="375"/>
    </location>
</feature>
<feature type="region of interest" description="Disordered" evidence="13">
    <location>
        <begin position="424"/>
        <end position="453"/>
    </location>
</feature>
<dbReference type="Proteomes" id="UP001219355">
    <property type="component" value="Chromosome 2"/>
</dbReference>
<keyword evidence="17" id="KW-1185">Reference proteome</keyword>
<dbReference type="Pfam" id="PF00270">
    <property type="entry name" value="DEAD"/>
    <property type="match status" value="1"/>
</dbReference>
<dbReference type="SMART" id="SM00847">
    <property type="entry name" value="HA2"/>
    <property type="match status" value="1"/>
</dbReference>
<keyword evidence="3" id="KW-0150">Chloroplast</keyword>
<dbReference type="PROSITE" id="PS00690">
    <property type="entry name" value="DEAH_ATP_HELICASE"/>
    <property type="match status" value="1"/>
</dbReference>
<dbReference type="GO" id="GO:1990904">
    <property type="term" value="C:ribonucleoprotein complex"/>
    <property type="evidence" value="ECO:0007669"/>
    <property type="project" value="UniProtKB-ARBA"/>
</dbReference>
<keyword evidence="6 16" id="KW-0378">Hydrolase</keyword>
<evidence type="ECO:0000256" key="9">
    <source>
        <dbReference type="ARBA" id="ARBA00022884"/>
    </source>
</evidence>
<dbReference type="Gene3D" id="3.40.50.300">
    <property type="entry name" value="P-loop containing nucleotide triphosphate hydrolases"/>
    <property type="match status" value="2"/>
</dbReference>
<dbReference type="InterPro" id="IPR014001">
    <property type="entry name" value="Helicase_ATP-bd"/>
</dbReference>
<dbReference type="PANTHER" id="PTHR18934:SF145">
    <property type="entry name" value="ATP-DEPENDENT RNA HELICASE DHX57-RELATED"/>
    <property type="match status" value="1"/>
</dbReference>
<feature type="region of interest" description="Disordered" evidence="13">
    <location>
        <begin position="870"/>
        <end position="896"/>
    </location>
</feature>
<dbReference type="PROSITE" id="PS51192">
    <property type="entry name" value="HELICASE_ATP_BIND_1"/>
    <property type="match status" value="1"/>
</dbReference>
<evidence type="ECO:0000256" key="7">
    <source>
        <dbReference type="ARBA" id="ARBA00022806"/>
    </source>
</evidence>
<evidence type="ECO:0000256" key="1">
    <source>
        <dbReference type="ARBA" id="ARBA00004229"/>
    </source>
</evidence>
<evidence type="ECO:0000256" key="13">
    <source>
        <dbReference type="SAM" id="MobiDB-lite"/>
    </source>
</evidence>
<evidence type="ECO:0000256" key="5">
    <source>
        <dbReference type="ARBA" id="ARBA00022741"/>
    </source>
</evidence>
<sequence>MAPNRKKKKPASNPARGFTTVSIPSKSKAESTETTIEAGDMSIETPAQGYQKATSATQPKDMPDSKVDLAKLSPEELEKHFEDAELQSFLDKFAEKCKNEASRQVGKLETERRTLRAQGVTLSIREWLTPDIYALILEKEMKEIRKLTSYFNKLEGNVDSMTNEEDMCMNMWTLRQTLLKLGFRDSRVDEGLREILLHCSYDQASTKDFAWILNQAFERLALHCAEDELPAYEQPKTAPILVDQTDDRGSITPSFGNSTKAREPDKPIPPCLPSHPESEASDTDLNPESLVPRYVELQSRIYSLRPSFFNQTKTTCKKEKSNITQDSMTDIDIEKLKRKLALVEKDVLFDSDEAAEKWKEKLSELRAETSESLRREFEVGGRMPELVLDEDEKTLAKSKPVDAAPALGLFESDSDEGGMLGSMFPSESDSPATTATSALGDRNTTIKTRDFGKSSGIHPRRILEEACRARDSGFKLYYRDLSSTPFSHRKSVEITWSKVQEITPDSPLPDIVYSSNSHSMSASMASVGAATRQQAESYISVVALFLMASSSRENKVSMKLPGVWRDVWEELSSVKKEYSDAADREIVKNLKQLLQQVKSQADEDIVLIENFKRRNGNGRPAAEESFQRKPYNGGPLSHYLQSLWRDRSSTMAFKQMMATRRVLPIWPFKEQIMEMVANNQALIICSETGSGKSTQIPSFILENELIAGRPCKIYVTEPRRISAISLAKRVSEELGETKDAVGTNRSLVGYAIRLESKITASTKLIYATTGVVIRMLERPQDFRDISHLVLDEVHERTLDSDFLLITLRRLLHQRADLKLILMSATVDAKRFSTYLDHAPVLDIPGRTYPVKTSYLEDAIEITRHCSHEKEPLDYTDDSDSSNTERTQNDEGLRSTLSEYSKQTRDAVCAFDAYRLDYKLIIDLISAISTKPELEPYSKAFLIFIPGLAEIRKLQDSILSEPFFGDGWILYSLHSSIASEDQEKAFLVPPKGVRKIVIATNIAETGVTIPDITAVIDTGKEKVMRFDERRQISRLVETFISRANAKQRRGRAGRVQEGLCFHLFTKHRHDKMLAEQQTPEMLRLSLQDLILRVKICNMGDIEETLSEALDPPSSKNVRRAIEALKAVKALTGAEALTPLGRQLAQLPLDVFLGKLILYGTFFKCVDASVSIAAILSCKSPFVHTSASSNQTQAAKRAFDRGNSDLLSVYNAYCAWKRCRNTPGMNESTFCRKNCLSPQALLNIEDVKTQLLVSLVDTGLLKLNASEEAVLNRTRFTGRRRQFFAVPERLDINSSNDLVVNAAIAWSFYPRLLTRQGKGWRNISNNQSVVLHSTSVNRNADFATKWLSYYHIMQSRTRNYNAHGTSAVEDFCIALLCGDAEFKMYSGVVSIDGSRMRFSVKDWKSMIVLKALSTRVRDILSQTFRNPKKELTTDQREWLDILQQVFVQQKLRRDEKNQRE</sequence>
<keyword evidence="4" id="KW-0934">Plastid</keyword>
<dbReference type="SMART" id="SM00490">
    <property type="entry name" value="HELICc"/>
    <property type="match status" value="1"/>
</dbReference>
<dbReference type="FunFam" id="1.20.120.1080:FF:000002">
    <property type="entry name" value="Putative ATP-dependent RNA helicase DHX36"/>
    <property type="match status" value="1"/>
</dbReference>
<comment type="subcellular location">
    <subcellularLocation>
        <location evidence="1">Plastid</location>
        <location evidence="1">Chloroplast</location>
    </subcellularLocation>
</comment>
<dbReference type="PANTHER" id="PTHR18934">
    <property type="entry name" value="ATP-DEPENDENT RNA HELICASE"/>
    <property type="match status" value="1"/>
</dbReference>
<evidence type="ECO:0000256" key="3">
    <source>
        <dbReference type="ARBA" id="ARBA00022528"/>
    </source>
</evidence>
<dbReference type="Gene3D" id="1.20.120.1080">
    <property type="match status" value="1"/>
</dbReference>
<evidence type="ECO:0000256" key="12">
    <source>
        <dbReference type="SAM" id="Coils"/>
    </source>
</evidence>
<dbReference type="GO" id="GO:0005524">
    <property type="term" value="F:ATP binding"/>
    <property type="evidence" value="ECO:0007669"/>
    <property type="project" value="UniProtKB-KW"/>
</dbReference>
<feature type="domain" description="Helicase C-terminal" evidence="15">
    <location>
        <begin position="919"/>
        <end position="1096"/>
    </location>
</feature>
<dbReference type="FunFam" id="3.40.50.300:FF:000819">
    <property type="entry name" value="ATP dependent RNA helicase, putative"/>
    <property type="match status" value="1"/>
</dbReference>
<dbReference type="SUPFAM" id="SSF52540">
    <property type="entry name" value="P-loop containing nucleoside triphosphate hydrolases"/>
    <property type="match status" value="1"/>
</dbReference>
<feature type="region of interest" description="Disordered" evidence="13">
    <location>
        <begin position="238"/>
        <end position="286"/>
    </location>
</feature>
<evidence type="ECO:0000259" key="14">
    <source>
        <dbReference type="PROSITE" id="PS51192"/>
    </source>
</evidence>
<reference evidence="16" key="1">
    <citation type="submission" date="2023-03" db="EMBL/GenBank/DDBJ databases">
        <title>Emydomyces testavorans Genome Sequence.</title>
        <authorList>
            <person name="Hoyer L."/>
        </authorList>
    </citation>
    <scope>NUCLEOTIDE SEQUENCE</scope>
    <source>
        <strain evidence="16">16-2883</strain>
    </source>
</reference>
<dbReference type="Pfam" id="PF00271">
    <property type="entry name" value="Helicase_C"/>
    <property type="match status" value="1"/>
</dbReference>
<comment type="catalytic activity">
    <reaction evidence="11">
        <text>ATP + H2O = ADP + phosphate + H(+)</text>
        <dbReference type="Rhea" id="RHEA:13065"/>
        <dbReference type="ChEBI" id="CHEBI:15377"/>
        <dbReference type="ChEBI" id="CHEBI:15378"/>
        <dbReference type="ChEBI" id="CHEBI:30616"/>
        <dbReference type="ChEBI" id="CHEBI:43474"/>
        <dbReference type="ChEBI" id="CHEBI:456216"/>
        <dbReference type="EC" id="3.6.4.13"/>
    </reaction>
</comment>
<keyword evidence="10" id="KW-0809">Transit peptide</keyword>
<keyword evidence="7 16" id="KW-0347">Helicase</keyword>
<feature type="region of interest" description="Disordered" evidence="13">
    <location>
        <begin position="1"/>
        <end position="65"/>
    </location>
</feature>
<feature type="domain" description="Helicase ATP-binding" evidence="14">
    <location>
        <begin position="673"/>
        <end position="844"/>
    </location>
</feature>
<dbReference type="InterPro" id="IPR001650">
    <property type="entry name" value="Helicase_C-like"/>
</dbReference>
<evidence type="ECO:0000256" key="11">
    <source>
        <dbReference type="ARBA" id="ARBA00047984"/>
    </source>
</evidence>
<keyword evidence="5" id="KW-0547">Nucleotide-binding</keyword>
<dbReference type="PROSITE" id="PS51194">
    <property type="entry name" value="HELICASE_CTER"/>
    <property type="match status" value="1"/>
</dbReference>
<dbReference type="InterPro" id="IPR027417">
    <property type="entry name" value="P-loop_NTPase"/>
</dbReference>
<keyword evidence="12" id="KW-0175">Coiled coil</keyword>
<feature type="compositionally biased region" description="Basic residues" evidence="13">
    <location>
        <begin position="1"/>
        <end position="10"/>
    </location>
</feature>
<dbReference type="GO" id="GO:0003724">
    <property type="term" value="F:RNA helicase activity"/>
    <property type="evidence" value="ECO:0007669"/>
    <property type="project" value="UniProtKB-EC"/>
</dbReference>
<accession>A0AAF0IKI4</accession>
<dbReference type="Pfam" id="PF21010">
    <property type="entry name" value="HA2_C"/>
    <property type="match status" value="1"/>
</dbReference>
<dbReference type="InterPro" id="IPR011545">
    <property type="entry name" value="DEAD/DEAH_box_helicase_dom"/>
</dbReference>
<dbReference type="GO" id="GO:0016787">
    <property type="term" value="F:hydrolase activity"/>
    <property type="evidence" value="ECO:0007669"/>
    <property type="project" value="UniProtKB-KW"/>
</dbReference>
<gene>
    <name evidence="16" type="ORF">PRK78_003366</name>
</gene>
<dbReference type="Pfam" id="PF07717">
    <property type="entry name" value="OB_NTP_bind"/>
    <property type="match status" value="1"/>
</dbReference>
<name>A0AAF0IKI4_9EURO</name>
<evidence type="ECO:0000256" key="8">
    <source>
        <dbReference type="ARBA" id="ARBA00022840"/>
    </source>
</evidence>
<dbReference type="GO" id="GO:0003723">
    <property type="term" value="F:RNA binding"/>
    <property type="evidence" value="ECO:0007669"/>
    <property type="project" value="UniProtKB-KW"/>
</dbReference>
<proteinExistence type="predicted"/>
<evidence type="ECO:0000256" key="4">
    <source>
        <dbReference type="ARBA" id="ARBA00022640"/>
    </source>
</evidence>
<evidence type="ECO:0000256" key="10">
    <source>
        <dbReference type="ARBA" id="ARBA00022946"/>
    </source>
</evidence>
<dbReference type="SMART" id="SM00487">
    <property type="entry name" value="DEXDc"/>
    <property type="match status" value="1"/>
</dbReference>
<dbReference type="EMBL" id="CP120628">
    <property type="protein sequence ID" value="WEW57899.1"/>
    <property type="molecule type" value="Genomic_DNA"/>
</dbReference>
<keyword evidence="8" id="KW-0067">ATP-binding</keyword>
<dbReference type="CDD" id="cd17917">
    <property type="entry name" value="DEXHc_RHA-like"/>
    <property type="match status" value="1"/>
</dbReference>
<dbReference type="InterPro" id="IPR007502">
    <property type="entry name" value="Helicase-assoc_dom"/>
</dbReference>
<dbReference type="CDD" id="cd18791">
    <property type="entry name" value="SF2_C_RHA"/>
    <property type="match status" value="1"/>
</dbReference>
<evidence type="ECO:0000259" key="15">
    <source>
        <dbReference type="PROSITE" id="PS51194"/>
    </source>
</evidence>
<organism evidence="16 17">
    <name type="scientific">Emydomyces testavorans</name>
    <dbReference type="NCBI Taxonomy" id="2070801"/>
    <lineage>
        <taxon>Eukaryota</taxon>
        <taxon>Fungi</taxon>
        <taxon>Dikarya</taxon>
        <taxon>Ascomycota</taxon>
        <taxon>Pezizomycotina</taxon>
        <taxon>Eurotiomycetes</taxon>
        <taxon>Eurotiomycetidae</taxon>
        <taxon>Onygenales</taxon>
        <taxon>Nannizziopsiaceae</taxon>
        <taxon>Emydomyces</taxon>
    </lineage>
</organism>
<evidence type="ECO:0000256" key="2">
    <source>
        <dbReference type="ARBA" id="ARBA00012552"/>
    </source>
</evidence>
<evidence type="ECO:0000313" key="17">
    <source>
        <dbReference type="Proteomes" id="UP001219355"/>
    </source>
</evidence>
<evidence type="ECO:0000256" key="6">
    <source>
        <dbReference type="ARBA" id="ARBA00022801"/>
    </source>
</evidence>
<evidence type="ECO:0000313" key="16">
    <source>
        <dbReference type="EMBL" id="WEW57899.1"/>
    </source>
</evidence>
<feature type="compositionally biased region" description="Polar residues" evidence="13">
    <location>
        <begin position="425"/>
        <end position="446"/>
    </location>
</feature>